<accession>A0ABP1PMB6</accession>
<proteinExistence type="predicted"/>
<dbReference type="Proteomes" id="UP001642540">
    <property type="component" value="Unassembled WGS sequence"/>
</dbReference>
<gene>
    <name evidence="1" type="ORF">ODALV1_LOCUS1594</name>
</gene>
<name>A0ABP1PMB6_9HEXA</name>
<comment type="caution">
    <text evidence="1">The sequence shown here is derived from an EMBL/GenBank/DDBJ whole genome shotgun (WGS) entry which is preliminary data.</text>
</comment>
<keyword evidence="2" id="KW-1185">Reference proteome</keyword>
<organism evidence="1 2">
    <name type="scientific">Orchesella dallaii</name>
    <dbReference type="NCBI Taxonomy" id="48710"/>
    <lineage>
        <taxon>Eukaryota</taxon>
        <taxon>Metazoa</taxon>
        <taxon>Ecdysozoa</taxon>
        <taxon>Arthropoda</taxon>
        <taxon>Hexapoda</taxon>
        <taxon>Collembola</taxon>
        <taxon>Entomobryomorpha</taxon>
        <taxon>Entomobryoidea</taxon>
        <taxon>Orchesellidae</taxon>
        <taxon>Orchesellinae</taxon>
        <taxon>Orchesella</taxon>
    </lineage>
</organism>
<protein>
    <submittedName>
        <fullName evidence="1">Uncharacterized protein</fullName>
    </submittedName>
</protein>
<reference evidence="1 2" key="1">
    <citation type="submission" date="2024-08" db="EMBL/GenBank/DDBJ databases">
        <authorList>
            <person name="Cucini C."/>
            <person name="Frati F."/>
        </authorList>
    </citation>
    <scope>NUCLEOTIDE SEQUENCE [LARGE SCALE GENOMIC DNA]</scope>
</reference>
<dbReference type="EMBL" id="CAXLJM020000004">
    <property type="protein sequence ID" value="CAL8071170.1"/>
    <property type="molecule type" value="Genomic_DNA"/>
</dbReference>
<sequence length="175" mass="20418">MAHNVNYIGNYSPTSFQFFHQDHPLNVDLSHQLDFPSVSEAHEWLQVLPISTDCGVNLQTPFQILKLMGTISKLLMEEMDKDSFLWKDEEMWRLYCVIRTLNEIQIVVRLKEKIRGKVQRLKQQRKKHGNRKTTKLEQDGNAACSSYMDQVFFKILIDLIEKDYGESVAATVKIL</sequence>
<evidence type="ECO:0000313" key="1">
    <source>
        <dbReference type="EMBL" id="CAL8071170.1"/>
    </source>
</evidence>
<evidence type="ECO:0000313" key="2">
    <source>
        <dbReference type="Proteomes" id="UP001642540"/>
    </source>
</evidence>